<sequence length="71" mass="8156">MSRILSIICMLAASGAAWFAYDQISILRRTWLWELRFVVLLVAGFLLLTFAEWIFAKITGLISKPEEPETH</sequence>
<keyword evidence="1" id="KW-1133">Transmembrane helix</keyword>
<reference evidence="2 3" key="1">
    <citation type="submission" date="2019-12" db="EMBL/GenBank/DDBJ databases">
        <title>Litoreibacter badius sp. nov., a novel bacteriochlorophyll a-containing bacterium in the genus Litoreibacter.</title>
        <authorList>
            <person name="Kanamuro M."/>
            <person name="Takabe Y."/>
            <person name="Mori K."/>
            <person name="Takaichi S."/>
            <person name="Hanada S."/>
        </authorList>
    </citation>
    <scope>NUCLEOTIDE SEQUENCE [LARGE SCALE GENOMIC DNA]</scope>
    <source>
        <strain evidence="2 3">K6</strain>
    </source>
</reference>
<proteinExistence type="predicted"/>
<evidence type="ECO:0000313" key="3">
    <source>
        <dbReference type="Proteomes" id="UP000436822"/>
    </source>
</evidence>
<dbReference type="EMBL" id="BLJE01000001">
    <property type="protein sequence ID" value="GFE64181.1"/>
    <property type="molecule type" value="Genomic_DNA"/>
</dbReference>
<organism evidence="2 3">
    <name type="scientific">Litoreibacter roseus</name>
    <dbReference type="NCBI Taxonomy" id="2601869"/>
    <lineage>
        <taxon>Bacteria</taxon>
        <taxon>Pseudomonadati</taxon>
        <taxon>Pseudomonadota</taxon>
        <taxon>Alphaproteobacteria</taxon>
        <taxon>Rhodobacterales</taxon>
        <taxon>Roseobacteraceae</taxon>
        <taxon>Litoreibacter</taxon>
    </lineage>
</organism>
<gene>
    <name evidence="2" type="ORF">KIN_12550</name>
</gene>
<keyword evidence="3" id="KW-1185">Reference proteome</keyword>
<dbReference type="Proteomes" id="UP000436822">
    <property type="component" value="Unassembled WGS sequence"/>
</dbReference>
<accession>A0A6N6JCW8</accession>
<keyword evidence="1" id="KW-0472">Membrane</keyword>
<feature type="transmembrane region" description="Helical" evidence="1">
    <location>
        <begin position="35"/>
        <end position="55"/>
    </location>
</feature>
<keyword evidence="1" id="KW-0812">Transmembrane</keyword>
<evidence type="ECO:0000256" key="1">
    <source>
        <dbReference type="SAM" id="Phobius"/>
    </source>
</evidence>
<evidence type="ECO:0000313" key="2">
    <source>
        <dbReference type="EMBL" id="GFE64181.1"/>
    </source>
</evidence>
<dbReference type="RefSeq" id="WP_159805048.1">
    <property type="nucleotide sequence ID" value="NZ_BLJE01000001.1"/>
</dbReference>
<comment type="caution">
    <text evidence="2">The sequence shown here is derived from an EMBL/GenBank/DDBJ whole genome shotgun (WGS) entry which is preliminary data.</text>
</comment>
<dbReference type="AlphaFoldDB" id="A0A6N6JCW8"/>
<name>A0A6N6JCW8_9RHOB</name>
<protein>
    <submittedName>
        <fullName evidence="2">Uncharacterized protein</fullName>
    </submittedName>
</protein>